<evidence type="ECO:0000256" key="6">
    <source>
        <dbReference type="ARBA" id="ARBA00023136"/>
    </source>
</evidence>
<dbReference type="Proteomes" id="UP001551329">
    <property type="component" value="Unassembled WGS sequence"/>
</dbReference>
<dbReference type="EMBL" id="JBEZAE010000009">
    <property type="protein sequence ID" value="MEU7071659.1"/>
    <property type="molecule type" value="Genomic_DNA"/>
</dbReference>
<keyword evidence="5 9" id="KW-1133">Transmembrane helix</keyword>
<feature type="compositionally biased region" description="Low complexity" evidence="8">
    <location>
        <begin position="482"/>
        <end position="507"/>
    </location>
</feature>
<keyword evidence="3" id="KW-1003">Cell membrane</keyword>
<keyword evidence="6 9" id="KW-0472">Membrane</keyword>
<evidence type="ECO:0000256" key="7">
    <source>
        <dbReference type="ARBA" id="ARBA00023251"/>
    </source>
</evidence>
<feature type="transmembrane region" description="Helical" evidence="9">
    <location>
        <begin position="245"/>
        <end position="266"/>
    </location>
</feature>
<dbReference type="Gene3D" id="1.20.1250.20">
    <property type="entry name" value="MFS general substrate transporter like domains"/>
    <property type="match status" value="1"/>
</dbReference>
<comment type="subcellular location">
    <subcellularLocation>
        <location evidence="1">Cell membrane</location>
        <topology evidence="1">Multi-pass membrane protein</topology>
    </subcellularLocation>
</comment>
<feature type="transmembrane region" description="Helical" evidence="9">
    <location>
        <begin position="218"/>
        <end position="239"/>
    </location>
</feature>
<feature type="transmembrane region" description="Helical" evidence="9">
    <location>
        <begin position="414"/>
        <end position="436"/>
    </location>
</feature>
<proteinExistence type="predicted"/>
<dbReference type="Pfam" id="PF07690">
    <property type="entry name" value="MFS_1"/>
    <property type="match status" value="1"/>
</dbReference>
<accession>A0ABV3CA61</accession>
<feature type="transmembrane region" description="Helical" evidence="9">
    <location>
        <begin position="350"/>
        <end position="371"/>
    </location>
</feature>
<evidence type="ECO:0000256" key="8">
    <source>
        <dbReference type="SAM" id="MobiDB-lite"/>
    </source>
</evidence>
<evidence type="ECO:0000313" key="12">
    <source>
        <dbReference type="Proteomes" id="UP001551329"/>
    </source>
</evidence>
<dbReference type="InterPro" id="IPR036259">
    <property type="entry name" value="MFS_trans_sf"/>
</dbReference>
<protein>
    <submittedName>
        <fullName evidence="11">MFS transporter</fullName>
    </submittedName>
</protein>
<dbReference type="InterPro" id="IPR005829">
    <property type="entry name" value="Sugar_transporter_CS"/>
</dbReference>
<name>A0ABV3CA61_9ACTN</name>
<comment type="caution">
    <text evidence="11">The sequence shown here is derived from an EMBL/GenBank/DDBJ whole genome shotgun (WGS) entry which is preliminary data.</text>
</comment>
<keyword evidence="12" id="KW-1185">Reference proteome</keyword>
<dbReference type="PROSITE" id="PS00216">
    <property type="entry name" value="SUGAR_TRANSPORT_1"/>
    <property type="match status" value="1"/>
</dbReference>
<feature type="region of interest" description="Disordered" evidence="8">
    <location>
        <begin position="482"/>
        <end position="528"/>
    </location>
</feature>
<sequence>MTIADDATAGGALPGASDPEPRVRWGLREWLMLVVVCGAFSLDALDNIMVGIATPQIKDEFGMSTSAAQWVVSAYVLGFGGFLLLGGRMSDLLGRRRVFLVGLTVLAAGSLLGGLANSGLLVIVGRLVMGIGAALTAPSALSIVVGNFPEGPQRNRALGIYTACGAIGYSIGVVVGGALTEASWRWTFVLGVPVAIAALVGALILVPKDPAHDGTKRHFDAAGAITVTAAMLLLVYGIVQAPSSGWFSGVTLGVLTAAALLLAAFVAIESRSPQPLLRLGLLRNKSLVGASLIAAAILGTYMSYQFIGSLYLQSYRGWSPLQMAFAFLPIGLMILTFAPRAGKWLGRTGLRWPVFGGMFAYTVAFLLFLRVGEGSSYWFVILPSMVLIGVGFPFAFTAANVAATSGVDESEQGLAAGILQTGYQVGAAVVLAVVTVRMGGEESPSHAESLTGYHQGIWVIVLIAAVSAFSVPIAAAAARRKAGGTAKADSPNAGSPEAGSAASAASAGSGGAEEAADRTAESAGRSGR</sequence>
<dbReference type="PANTHER" id="PTHR42718:SF46">
    <property type="entry name" value="BLR6921 PROTEIN"/>
    <property type="match status" value="1"/>
</dbReference>
<keyword evidence="2" id="KW-0813">Transport</keyword>
<feature type="transmembrane region" description="Helical" evidence="9">
    <location>
        <begin position="158"/>
        <end position="180"/>
    </location>
</feature>
<evidence type="ECO:0000256" key="2">
    <source>
        <dbReference type="ARBA" id="ARBA00022448"/>
    </source>
</evidence>
<dbReference type="SUPFAM" id="SSF103473">
    <property type="entry name" value="MFS general substrate transporter"/>
    <property type="match status" value="1"/>
</dbReference>
<evidence type="ECO:0000256" key="9">
    <source>
        <dbReference type="SAM" id="Phobius"/>
    </source>
</evidence>
<gene>
    <name evidence="11" type="ORF">AB0A88_16150</name>
</gene>
<feature type="transmembrane region" description="Helical" evidence="9">
    <location>
        <begin position="30"/>
        <end position="55"/>
    </location>
</feature>
<feature type="transmembrane region" description="Helical" evidence="9">
    <location>
        <begin position="319"/>
        <end position="338"/>
    </location>
</feature>
<keyword evidence="4 9" id="KW-0812">Transmembrane</keyword>
<evidence type="ECO:0000256" key="3">
    <source>
        <dbReference type="ARBA" id="ARBA00022475"/>
    </source>
</evidence>
<evidence type="ECO:0000256" key="4">
    <source>
        <dbReference type="ARBA" id="ARBA00022692"/>
    </source>
</evidence>
<dbReference type="PROSITE" id="PS50850">
    <property type="entry name" value="MFS"/>
    <property type="match status" value="1"/>
</dbReference>
<organism evidence="11 12">
    <name type="scientific">Streptomyces narbonensis</name>
    <dbReference type="NCBI Taxonomy" id="67333"/>
    <lineage>
        <taxon>Bacteria</taxon>
        <taxon>Bacillati</taxon>
        <taxon>Actinomycetota</taxon>
        <taxon>Actinomycetes</taxon>
        <taxon>Kitasatosporales</taxon>
        <taxon>Streptomycetaceae</taxon>
        <taxon>Streptomyces</taxon>
    </lineage>
</organism>
<evidence type="ECO:0000256" key="1">
    <source>
        <dbReference type="ARBA" id="ARBA00004651"/>
    </source>
</evidence>
<evidence type="ECO:0000259" key="10">
    <source>
        <dbReference type="PROSITE" id="PS50850"/>
    </source>
</evidence>
<reference evidence="11 12" key="1">
    <citation type="submission" date="2024-06" db="EMBL/GenBank/DDBJ databases">
        <title>The Natural Products Discovery Center: Release of the First 8490 Sequenced Strains for Exploring Actinobacteria Biosynthetic Diversity.</title>
        <authorList>
            <person name="Kalkreuter E."/>
            <person name="Kautsar S.A."/>
            <person name="Yang D."/>
            <person name="Bader C.D."/>
            <person name="Teijaro C.N."/>
            <person name="Fluegel L."/>
            <person name="Davis C.M."/>
            <person name="Simpson J.R."/>
            <person name="Lauterbach L."/>
            <person name="Steele A.D."/>
            <person name="Gui C."/>
            <person name="Meng S."/>
            <person name="Li G."/>
            <person name="Viehrig K."/>
            <person name="Ye F."/>
            <person name="Su P."/>
            <person name="Kiefer A.F."/>
            <person name="Nichols A."/>
            <person name="Cepeda A.J."/>
            <person name="Yan W."/>
            <person name="Fan B."/>
            <person name="Jiang Y."/>
            <person name="Adhikari A."/>
            <person name="Zheng C.-J."/>
            <person name="Schuster L."/>
            <person name="Cowan T.M."/>
            <person name="Smanski M.J."/>
            <person name="Chevrette M.G."/>
            <person name="De Carvalho L.P.S."/>
            <person name="Shen B."/>
        </authorList>
    </citation>
    <scope>NUCLEOTIDE SEQUENCE [LARGE SCALE GENOMIC DNA]</scope>
    <source>
        <strain evidence="11 12">NPDC045974</strain>
    </source>
</reference>
<feature type="transmembrane region" description="Helical" evidence="9">
    <location>
        <begin position="123"/>
        <end position="146"/>
    </location>
</feature>
<dbReference type="Gene3D" id="1.20.1720.10">
    <property type="entry name" value="Multidrug resistance protein D"/>
    <property type="match status" value="1"/>
</dbReference>
<dbReference type="CDD" id="cd17321">
    <property type="entry name" value="MFS_MMR_MDR_like"/>
    <property type="match status" value="1"/>
</dbReference>
<dbReference type="InterPro" id="IPR011701">
    <property type="entry name" value="MFS"/>
</dbReference>
<keyword evidence="7" id="KW-0046">Antibiotic resistance</keyword>
<feature type="domain" description="Major facilitator superfamily (MFS) profile" evidence="10">
    <location>
        <begin position="32"/>
        <end position="482"/>
    </location>
</feature>
<feature type="transmembrane region" description="Helical" evidence="9">
    <location>
        <begin position="287"/>
        <end position="307"/>
    </location>
</feature>
<dbReference type="PANTHER" id="PTHR42718">
    <property type="entry name" value="MAJOR FACILITATOR SUPERFAMILY MULTIDRUG TRANSPORTER MFSC"/>
    <property type="match status" value="1"/>
</dbReference>
<feature type="transmembrane region" description="Helical" evidence="9">
    <location>
        <begin position="67"/>
        <end position="86"/>
    </location>
</feature>
<feature type="transmembrane region" description="Helical" evidence="9">
    <location>
        <begin position="456"/>
        <end position="478"/>
    </location>
</feature>
<evidence type="ECO:0000256" key="5">
    <source>
        <dbReference type="ARBA" id="ARBA00022989"/>
    </source>
</evidence>
<evidence type="ECO:0000313" key="11">
    <source>
        <dbReference type="EMBL" id="MEU7071659.1"/>
    </source>
</evidence>
<dbReference type="RefSeq" id="WP_358471144.1">
    <property type="nucleotide sequence ID" value="NZ_JBEZAE010000009.1"/>
</dbReference>
<feature type="transmembrane region" description="Helical" evidence="9">
    <location>
        <begin position="186"/>
        <end position="206"/>
    </location>
</feature>
<feature type="transmembrane region" description="Helical" evidence="9">
    <location>
        <begin position="98"/>
        <end position="117"/>
    </location>
</feature>
<dbReference type="InterPro" id="IPR020846">
    <property type="entry name" value="MFS_dom"/>
</dbReference>
<feature type="transmembrane region" description="Helical" evidence="9">
    <location>
        <begin position="377"/>
        <end position="402"/>
    </location>
</feature>